<evidence type="ECO:0000313" key="2">
    <source>
        <dbReference type="EMBL" id="CAK0827805.1"/>
    </source>
</evidence>
<organism evidence="2 3">
    <name type="scientific">Prorocentrum cordatum</name>
    <dbReference type="NCBI Taxonomy" id="2364126"/>
    <lineage>
        <taxon>Eukaryota</taxon>
        <taxon>Sar</taxon>
        <taxon>Alveolata</taxon>
        <taxon>Dinophyceae</taxon>
        <taxon>Prorocentrales</taxon>
        <taxon>Prorocentraceae</taxon>
        <taxon>Prorocentrum</taxon>
    </lineage>
</organism>
<gene>
    <name evidence="2" type="ORF">PCOR1329_LOCUS27245</name>
</gene>
<proteinExistence type="predicted"/>
<feature type="non-terminal residue" evidence="2">
    <location>
        <position position="1"/>
    </location>
</feature>
<sequence length="883" mass="95645">HTAVALELRGCWKRPMIQTQRAPKGFELAVEVDEGARNRRDQLVATLPWLPPDQGLEGSVEGWSSQAEEALQAMHGMPDSQARYYKGRARGPWTITAPLAATAQEGRPDRASEAAHLWLSLRNLAKRRWDLGPLGPDAPPDGYRGFRAQNTTVFDGTVFSSFWGEIGLQSEKGCGLLAMIEQIVAKRAKDGAEASKIKWGEFSEQAFERQGPLAHEVTKKTHGGPAPALEAGSADLALVGQPALEKALADWPPLWSDPSRFAQGRPGLWSVGEWSTQPIAVDDIRLAAREFPRTAGLGWGSFHPRLLLEVGDDILPRLASLLNSWERNPRCGELWARVGTCLSEAVVANDTVIAGCSCATALAKLLPLSALRAAAAAAAAPVAGLLGAVGGVSARVAGPLAMAAQQLGATRKAFCAKVEEANLPLSRHKTKALATSKELRQALMRQPGWDLAPEDFADVRGDLGGDAVSGPYRRVTTSTSRERLARAQGRKLTRLFRPSLDRARVFRAGPAAKATCGSAVMGVPSGRLRQLRAGATKARGRLPRGAALGLASLAQTSGWKRDPLTIITRTALTAYVEMVWASLLPEAAARSCLTRGLAIAQKPHPWRLVKEPNSALVLTLARVGWGFIQSDPYKIHDANGGEYDVRRHSPAFFGNRIAQDCRAAIGLEEVARQGPSMWGWRVPPFWQPIMDLACHRSEVWDQRHQRALRSLVQNTYWCQARAGAVDPSVPTSCLLCGYTGGSLYHRSFQCEAHAARGRDYLQEPLRQAAEQVKGQGYLFTELFARGLFPDASVRQPRPGTDYFQSSTSRRTSGPHLDGHRVFVDGSGLDQAHPRLRAAGWSVVVHDAGRRLAAEAQGAAPIQEAPEQLARGRGDCAVKVLTDQ</sequence>
<feature type="region of interest" description="Disordered" evidence="1">
    <location>
        <begin position="795"/>
        <end position="816"/>
    </location>
</feature>
<evidence type="ECO:0000313" key="3">
    <source>
        <dbReference type="Proteomes" id="UP001189429"/>
    </source>
</evidence>
<protein>
    <submittedName>
        <fullName evidence="2">Uncharacterized protein</fullName>
    </submittedName>
</protein>
<feature type="non-terminal residue" evidence="2">
    <location>
        <position position="883"/>
    </location>
</feature>
<keyword evidence="3" id="KW-1185">Reference proteome</keyword>
<accession>A0ABN9S7S8</accession>
<comment type="caution">
    <text evidence="2">The sequence shown here is derived from an EMBL/GenBank/DDBJ whole genome shotgun (WGS) entry which is preliminary data.</text>
</comment>
<feature type="compositionally biased region" description="Polar residues" evidence="1">
    <location>
        <begin position="802"/>
        <end position="811"/>
    </location>
</feature>
<dbReference type="Proteomes" id="UP001189429">
    <property type="component" value="Unassembled WGS sequence"/>
</dbReference>
<dbReference type="EMBL" id="CAUYUJ010009835">
    <property type="protein sequence ID" value="CAK0827805.1"/>
    <property type="molecule type" value="Genomic_DNA"/>
</dbReference>
<evidence type="ECO:0000256" key="1">
    <source>
        <dbReference type="SAM" id="MobiDB-lite"/>
    </source>
</evidence>
<name>A0ABN9S7S8_9DINO</name>
<reference evidence="2" key="1">
    <citation type="submission" date="2023-10" db="EMBL/GenBank/DDBJ databases">
        <authorList>
            <person name="Chen Y."/>
            <person name="Shah S."/>
            <person name="Dougan E. K."/>
            <person name="Thang M."/>
            <person name="Chan C."/>
        </authorList>
    </citation>
    <scope>NUCLEOTIDE SEQUENCE [LARGE SCALE GENOMIC DNA]</scope>
</reference>